<proteinExistence type="predicted"/>
<comment type="caution">
    <text evidence="2">The sequence shown here is derived from an EMBL/GenBank/DDBJ whole genome shotgun (WGS) entry which is preliminary data.</text>
</comment>
<keyword evidence="3" id="KW-1185">Reference proteome</keyword>
<reference evidence="2 3" key="1">
    <citation type="submission" date="2024-09" db="EMBL/GenBank/DDBJ databases">
        <title>Laminarin stimulates single cell rates of sulfate reduction while oxygen inhibits transcriptomic activity in coastal marine sediment.</title>
        <authorList>
            <person name="Lindsay M."/>
            <person name="Orcutt B."/>
            <person name="Emerson D."/>
            <person name="Stepanauskas R."/>
            <person name="D'Angelo T."/>
        </authorList>
    </citation>
    <scope>NUCLEOTIDE SEQUENCE [LARGE SCALE GENOMIC DNA]</scope>
    <source>
        <strain evidence="2">SAG AM-311-K15</strain>
    </source>
</reference>
<evidence type="ECO:0000313" key="2">
    <source>
        <dbReference type="EMBL" id="MFC1851945.1"/>
    </source>
</evidence>
<accession>A0ABV6Z0I1</accession>
<keyword evidence="1" id="KW-0472">Membrane</keyword>
<dbReference type="EMBL" id="JBHPBY010000245">
    <property type="protein sequence ID" value="MFC1851945.1"/>
    <property type="molecule type" value="Genomic_DNA"/>
</dbReference>
<sequence>MLAKFKACLRDENGQGMTEYILIVVLIAIAAIAAFIYFRGILKTKVNTAGTDLSGAT</sequence>
<gene>
    <name evidence="2" type="ORF">ACFL27_17270</name>
</gene>
<protein>
    <submittedName>
        <fullName evidence="2">Flp family type IVb pilin</fullName>
    </submittedName>
</protein>
<keyword evidence="1" id="KW-0812">Transmembrane</keyword>
<feature type="transmembrane region" description="Helical" evidence="1">
    <location>
        <begin position="20"/>
        <end position="38"/>
    </location>
</feature>
<evidence type="ECO:0000256" key="1">
    <source>
        <dbReference type="SAM" id="Phobius"/>
    </source>
</evidence>
<dbReference type="Proteomes" id="UP001594351">
    <property type="component" value="Unassembled WGS sequence"/>
</dbReference>
<name>A0ABV6Z0I1_UNCC1</name>
<keyword evidence="1" id="KW-1133">Transmembrane helix</keyword>
<evidence type="ECO:0000313" key="3">
    <source>
        <dbReference type="Proteomes" id="UP001594351"/>
    </source>
</evidence>
<organism evidence="2 3">
    <name type="scientific">candidate division CSSED10-310 bacterium</name>
    <dbReference type="NCBI Taxonomy" id="2855610"/>
    <lineage>
        <taxon>Bacteria</taxon>
        <taxon>Bacteria division CSSED10-310</taxon>
    </lineage>
</organism>